<dbReference type="Pfam" id="PF26018">
    <property type="entry name" value="BSH_RND_rel"/>
    <property type="match status" value="1"/>
</dbReference>
<evidence type="ECO:0000313" key="4">
    <source>
        <dbReference type="Proteomes" id="UP001198182"/>
    </source>
</evidence>
<dbReference type="Proteomes" id="UP001198182">
    <property type="component" value="Unassembled WGS sequence"/>
</dbReference>
<comment type="caution">
    <text evidence="3">The sequence shown here is derived from an EMBL/GenBank/DDBJ whole genome shotgun (WGS) entry which is preliminary data.</text>
</comment>
<keyword evidence="1" id="KW-0472">Membrane</keyword>
<gene>
    <name evidence="3" type="ORF">LKD81_05580</name>
</gene>
<protein>
    <recommendedName>
        <fullName evidence="2">RND related barrel-sandwich hybrid domain-containing protein</fullName>
    </recommendedName>
</protein>
<evidence type="ECO:0000313" key="3">
    <source>
        <dbReference type="EMBL" id="MCC2230471.1"/>
    </source>
</evidence>
<sequence>MKQNKKNSKVIQYRRPIHINIGVIIFLFIFIYLAYSVISYMTSDRIQVYEVGEEVSLSRDQTYTGLILREELVANTDQTGYVNYYIREGSRAAVEDVVYSIDENGQFTELLSSSGSSESSSLSRDNLTSLKKTLSSFISMYDETSFYKTYELKYEMENKLLNFLSTNSVNDLDNLGIDPAYFHTVPAAESGIVEYYVDGFEDLSAENVTMDNFKRNNYNKNSIRSGELLESGSPVYKTITSEQWQIIIALDAETAEKYKDTTSVSVTFPEKDLSTSVNFEIFTGTDGNTYGKLSLGRYMVQYAGQRYLEVTIHDNDVKSGLKIPKSAVIESSFYTIPKEYLTTGGNSDSKGFNQEIYNADGTSIQFITPQIYYVTDTDYYVSADDVPAGTVLRYPDSANKSYTVGSTATVQGVYNVNKGYAVFKAVEVLDQDNDYYIVKRGTSYGLSIYDHILLDGSKGAPGEMIY</sequence>
<proteinExistence type="predicted"/>
<organism evidence="3 4">
    <name type="scientific">Hominifimenecus microfluidus</name>
    <dbReference type="NCBI Taxonomy" id="2885348"/>
    <lineage>
        <taxon>Bacteria</taxon>
        <taxon>Bacillati</taxon>
        <taxon>Bacillota</taxon>
        <taxon>Clostridia</taxon>
        <taxon>Lachnospirales</taxon>
        <taxon>Lachnospiraceae</taxon>
        <taxon>Hominifimenecus</taxon>
    </lineage>
</organism>
<accession>A0AAE3JGA1</accession>
<feature type="transmembrane region" description="Helical" evidence="1">
    <location>
        <begin position="21"/>
        <end position="41"/>
    </location>
</feature>
<keyword evidence="4" id="KW-1185">Reference proteome</keyword>
<name>A0AAE3JGA1_9FIRM</name>
<dbReference type="AlphaFoldDB" id="A0AAE3JGA1"/>
<dbReference type="InterPro" id="IPR058709">
    <property type="entry name" value="BSH_RND-rel"/>
</dbReference>
<evidence type="ECO:0000256" key="1">
    <source>
        <dbReference type="SAM" id="Phobius"/>
    </source>
</evidence>
<feature type="domain" description="RND related barrel-sandwich hybrid" evidence="2">
    <location>
        <begin position="73"/>
        <end position="239"/>
    </location>
</feature>
<keyword evidence="1" id="KW-1133">Transmembrane helix</keyword>
<dbReference type="EMBL" id="JAJEQR010000012">
    <property type="protein sequence ID" value="MCC2230471.1"/>
    <property type="molecule type" value="Genomic_DNA"/>
</dbReference>
<keyword evidence="1" id="KW-0812">Transmembrane</keyword>
<evidence type="ECO:0000259" key="2">
    <source>
        <dbReference type="Pfam" id="PF26018"/>
    </source>
</evidence>
<reference evidence="3" key="1">
    <citation type="submission" date="2021-10" db="EMBL/GenBank/DDBJ databases">
        <title>Anaerobic single-cell dispensing facilitates the cultivation of human gut bacteria.</title>
        <authorList>
            <person name="Afrizal A."/>
        </authorList>
    </citation>
    <scope>NUCLEOTIDE SEQUENCE</scope>
    <source>
        <strain evidence="3">CLA-AA-H215</strain>
    </source>
</reference>
<dbReference type="RefSeq" id="WP_308453142.1">
    <property type="nucleotide sequence ID" value="NZ_JAJEQR010000012.1"/>
</dbReference>